<dbReference type="InterPro" id="IPR006106">
    <property type="entry name" value="Allergen/soft/tryp_amyl_inhib"/>
</dbReference>
<keyword evidence="6" id="KW-1185">Reference proteome</keyword>
<reference evidence="5 6" key="1">
    <citation type="submission" date="2024-02" db="EMBL/GenBank/DDBJ databases">
        <title>High-quality chromosome-scale genome assembly of Pensacola bahiagrass (Paspalum notatum Flugge var. saurae).</title>
        <authorList>
            <person name="Vega J.M."/>
            <person name="Podio M."/>
            <person name="Orjuela J."/>
            <person name="Siena L.A."/>
            <person name="Pessino S.C."/>
            <person name="Combes M.C."/>
            <person name="Mariac C."/>
            <person name="Albertini E."/>
            <person name="Pupilli F."/>
            <person name="Ortiz J.P.A."/>
            <person name="Leblanc O."/>
        </authorList>
    </citation>
    <scope>NUCLEOTIDE SEQUENCE [LARGE SCALE GENOMIC DNA]</scope>
    <source>
        <strain evidence="5">R1</strain>
        <tissue evidence="5">Leaf</tissue>
    </source>
</reference>
<dbReference type="InterPro" id="IPR016140">
    <property type="entry name" value="Bifunc_inhib/LTP/seed_store"/>
</dbReference>
<protein>
    <recommendedName>
        <fullName evidence="4">Bifunctional inhibitor/plant lipid transfer protein/seed storage helical domain-containing protein</fullName>
    </recommendedName>
</protein>
<dbReference type="InterPro" id="IPR036312">
    <property type="entry name" value="Bifun_inhib/LTP/seed_sf"/>
</dbReference>
<dbReference type="GO" id="GO:0005576">
    <property type="term" value="C:extracellular region"/>
    <property type="evidence" value="ECO:0007669"/>
    <property type="project" value="UniProtKB-SubCell"/>
</dbReference>
<dbReference type="InterPro" id="IPR006105">
    <property type="entry name" value="Allergen/tryp_amyl_inhib_CS"/>
</dbReference>
<evidence type="ECO:0000259" key="4">
    <source>
        <dbReference type="SMART" id="SM00499"/>
    </source>
</evidence>
<dbReference type="GO" id="GO:0004867">
    <property type="term" value="F:serine-type endopeptidase inhibitor activity"/>
    <property type="evidence" value="ECO:0007669"/>
    <property type="project" value="InterPro"/>
</dbReference>
<feature type="signal peptide" evidence="3">
    <location>
        <begin position="1"/>
        <end position="27"/>
    </location>
</feature>
<sequence length="158" mass="16151">MASSSRLRPRLLLAAAVLLSALAAATASAGTSCVPGLAIPHDPLPSCRLYVAARACGGFGFGPLPALRRRCCGELEDVPAYCRCEALRVLMDGVVPPGGPGARPEGGLLDLPGCPREAQRRVAAGLTADDACGLATITGGTRCPWGFGHRADDTKAEN</sequence>
<keyword evidence="2" id="KW-0964">Secreted</keyword>
<dbReference type="PANTHER" id="PTHR34481">
    <property type="entry name" value="TRYPSIN/FACTOR XIIA INHIBITOR-RELATED"/>
    <property type="match status" value="1"/>
</dbReference>
<accession>A0AAQ3WIB5</accession>
<dbReference type="Proteomes" id="UP001341281">
    <property type="component" value="Chromosome 03"/>
</dbReference>
<dbReference type="PANTHER" id="PTHR34481:SF2">
    <property type="entry name" value="TRYPSIN_FACTOR XIIA INHIBITOR"/>
    <property type="match status" value="1"/>
</dbReference>
<dbReference type="Pfam" id="PF00234">
    <property type="entry name" value="Tryp_alpha_amyl"/>
    <property type="match status" value="1"/>
</dbReference>
<keyword evidence="3" id="KW-0732">Signal</keyword>
<evidence type="ECO:0000256" key="3">
    <source>
        <dbReference type="SAM" id="SignalP"/>
    </source>
</evidence>
<evidence type="ECO:0000313" key="5">
    <source>
        <dbReference type="EMBL" id="WVZ62458.1"/>
    </source>
</evidence>
<dbReference type="AlphaFoldDB" id="A0AAQ3WIB5"/>
<dbReference type="EMBL" id="CP144747">
    <property type="protein sequence ID" value="WVZ62458.1"/>
    <property type="molecule type" value="Genomic_DNA"/>
</dbReference>
<gene>
    <name evidence="5" type="ORF">U9M48_012207</name>
</gene>
<feature type="domain" description="Bifunctional inhibitor/plant lipid transfer protein/seed storage helical" evidence="4">
    <location>
        <begin position="33"/>
        <end position="143"/>
    </location>
</feature>
<evidence type="ECO:0000313" key="6">
    <source>
        <dbReference type="Proteomes" id="UP001341281"/>
    </source>
</evidence>
<dbReference type="SMART" id="SM00499">
    <property type="entry name" value="AAI"/>
    <property type="match status" value="1"/>
</dbReference>
<evidence type="ECO:0000256" key="1">
    <source>
        <dbReference type="ARBA" id="ARBA00004613"/>
    </source>
</evidence>
<dbReference type="CDD" id="cd00261">
    <property type="entry name" value="AAI_SS"/>
    <property type="match status" value="1"/>
</dbReference>
<dbReference type="PROSITE" id="PS00426">
    <property type="entry name" value="CEREAL_TRYP_AMYL_INH"/>
    <property type="match status" value="1"/>
</dbReference>
<dbReference type="Gene3D" id="1.10.110.10">
    <property type="entry name" value="Plant lipid-transfer and hydrophobic proteins"/>
    <property type="match status" value="1"/>
</dbReference>
<proteinExistence type="predicted"/>
<dbReference type="PRINTS" id="PR00808">
    <property type="entry name" value="AMLASEINHBTR"/>
</dbReference>
<dbReference type="PROSITE" id="PS51257">
    <property type="entry name" value="PROKAR_LIPOPROTEIN"/>
    <property type="match status" value="1"/>
</dbReference>
<dbReference type="SUPFAM" id="SSF47699">
    <property type="entry name" value="Bifunctional inhibitor/lipid-transfer protein/seed storage 2S albumin"/>
    <property type="match status" value="1"/>
</dbReference>
<comment type="subcellular location">
    <subcellularLocation>
        <location evidence="1">Secreted</location>
    </subcellularLocation>
</comment>
<feature type="chain" id="PRO_5042818387" description="Bifunctional inhibitor/plant lipid transfer protein/seed storage helical domain-containing protein" evidence="3">
    <location>
        <begin position="28"/>
        <end position="158"/>
    </location>
</feature>
<evidence type="ECO:0000256" key="2">
    <source>
        <dbReference type="ARBA" id="ARBA00022525"/>
    </source>
</evidence>
<name>A0AAQ3WIB5_PASNO</name>
<organism evidence="5 6">
    <name type="scientific">Paspalum notatum var. saurae</name>
    <dbReference type="NCBI Taxonomy" id="547442"/>
    <lineage>
        <taxon>Eukaryota</taxon>
        <taxon>Viridiplantae</taxon>
        <taxon>Streptophyta</taxon>
        <taxon>Embryophyta</taxon>
        <taxon>Tracheophyta</taxon>
        <taxon>Spermatophyta</taxon>
        <taxon>Magnoliopsida</taxon>
        <taxon>Liliopsida</taxon>
        <taxon>Poales</taxon>
        <taxon>Poaceae</taxon>
        <taxon>PACMAD clade</taxon>
        <taxon>Panicoideae</taxon>
        <taxon>Andropogonodae</taxon>
        <taxon>Paspaleae</taxon>
        <taxon>Paspalinae</taxon>
        <taxon>Paspalum</taxon>
    </lineage>
</organism>